<dbReference type="SUPFAM" id="SSF48371">
    <property type="entry name" value="ARM repeat"/>
    <property type="match status" value="2"/>
</dbReference>
<keyword evidence="4" id="KW-0813">Transport</keyword>
<keyword evidence="5" id="KW-0963">Cytoplasm</keyword>
<dbReference type="Proteomes" id="UP000597762">
    <property type="component" value="Unassembled WGS sequence"/>
</dbReference>
<comment type="caution">
    <text evidence="9">The sequence shown here is derived from an EMBL/GenBank/DDBJ whole genome shotgun (WGS) entry which is preliminary data.</text>
</comment>
<evidence type="ECO:0000256" key="3">
    <source>
        <dbReference type="ARBA" id="ARBA00009466"/>
    </source>
</evidence>
<evidence type="ECO:0000256" key="6">
    <source>
        <dbReference type="ARBA" id="ARBA00022927"/>
    </source>
</evidence>
<dbReference type="InterPro" id="IPR016024">
    <property type="entry name" value="ARM-type_fold"/>
</dbReference>
<dbReference type="PANTHER" id="PTHR12596">
    <property type="entry name" value="EXPORTIN 4,7-RELATED"/>
    <property type="match status" value="1"/>
</dbReference>
<evidence type="ECO:0000256" key="8">
    <source>
        <dbReference type="ARBA" id="ARBA00040444"/>
    </source>
</evidence>
<dbReference type="GO" id="GO:0005049">
    <property type="term" value="F:nuclear export signal receptor activity"/>
    <property type="evidence" value="ECO:0007669"/>
    <property type="project" value="InterPro"/>
</dbReference>
<evidence type="ECO:0000313" key="10">
    <source>
        <dbReference type="Proteomes" id="UP000597762"/>
    </source>
</evidence>
<organism evidence="9 10">
    <name type="scientific">Acanthosepion pharaonis</name>
    <name type="common">Pharaoh cuttlefish</name>
    <name type="synonym">Sepia pharaonis</name>
    <dbReference type="NCBI Taxonomy" id="158019"/>
    <lineage>
        <taxon>Eukaryota</taxon>
        <taxon>Metazoa</taxon>
        <taxon>Spiralia</taxon>
        <taxon>Lophotrochozoa</taxon>
        <taxon>Mollusca</taxon>
        <taxon>Cephalopoda</taxon>
        <taxon>Coleoidea</taxon>
        <taxon>Decapodiformes</taxon>
        <taxon>Sepiida</taxon>
        <taxon>Sepiina</taxon>
        <taxon>Sepiidae</taxon>
        <taxon>Acanthosepion</taxon>
    </lineage>
</organism>
<comment type="subcellular location">
    <subcellularLocation>
        <location evidence="2">Cytoplasm</location>
    </subcellularLocation>
    <subcellularLocation>
        <location evidence="1">Nucleus</location>
    </subcellularLocation>
</comment>
<accession>A0A812CEM5</accession>
<keyword evidence="10" id="KW-1185">Reference proteome</keyword>
<keyword evidence="7" id="KW-0539">Nucleus</keyword>
<evidence type="ECO:0000256" key="2">
    <source>
        <dbReference type="ARBA" id="ARBA00004496"/>
    </source>
</evidence>
<comment type="similarity">
    <text evidence="3">Belongs to the exportin family.</text>
</comment>
<evidence type="ECO:0000256" key="4">
    <source>
        <dbReference type="ARBA" id="ARBA00022448"/>
    </source>
</evidence>
<dbReference type="GO" id="GO:0006611">
    <property type="term" value="P:protein export from nucleus"/>
    <property type="evidence" value="ECO:0007669"/>
    <property type="project" value="TreeGrafter"/>
</dbReference>
<proteinExistence type="inferred from homology"/>
<dbReference type="GO" id="GO:0005643">
    <property type="term" value="C:nuclear pore"/>
    <property type="evidence" value="ECO:0007669"/>
    <property type="project" value="TreeGrafter"/>
</dbReference>
<dbReference type="GO" id="GO:0005737">
    <property type="term" value="C:cytoplasm"/>
    <property type="evidence" value="ECO:0007669"/>
    <property type="project" value="UniProtKB-SubCell"/>
</dbReference>
<sequence length="842" mass="95601">MAEHAMVELEHAAQIVLAPPDVVTPEQRQGAEKIILNFRKSKLPYSICKYILENCKCDYVLFQAATTIKESVVREWLLLSSEDIESLRSFLLHFITQHVSLQSYVREQILQTVAVILKRGTIDEKGASRESLFQDVTRLVIGNEEVPEDEEIDELEEDDRDKFNDQLCSIGSLGRLVPDHTVPLLAKLLEDRVNQFNNQLQHRQQQRASQHINSPKLSIDDSNLKVLHEDFHWLILLAGHLLTEEAEGEAPLIPSDIMEYSISQGHSVNLEATLRVLGTPSERLENIPGSEQGIDNVVRLISAVLRVCDVHRRAIEARLADCLSPQVGSTIMWFLQRWTVSYLVPDESYYNQISMAIASAFGRDTAAAQWTVDFLLGKINSNLSVWSAEEQLMNDSLQLFVALVENKPRCDLVVKCKHLWDLAKLEASNQPPLIMLSPTCKRYLLKGLVLAGTASMDSPQKDEYWKYVLQSLHDRFYQTVSHADFGKVCHTAGVKSDILNLLESMCGVALASRVDIVHHLFNFLHPLLVECVKILASCWNGRCFFKMPDLVTCNLYHNYEDVVPLVLELFSEVIQRQLCYLNEADSQKIYELSLSVIQTYSRHNIARRIAEINDDEEDKCYDLLLLMELLTHLLSKDFIDFSGPDGESSQSPASHVSAAAVVLFPTLCTQYFKLVSFLGECHPEKFCLLPSDLFKAFMGSVQLGLTAYGPDITKLCLEIVSALASHVVCNDLKGSQLYMAMELFLKVVFRLLLLESFDMDLLETASTTLFCLICCHQEKYRHLVTELLYSQEEQEYKERLLEAFNQLTPSSLKLVITRQNKVAFLQNFEQFLINARGILCVK</sequence>
<gene>
    <name evidence="9" type="ORF">SPHA_35509</name>
</gene>
<dbReference type="OrthoDB" id="5548448at2759"/>
<dbReference type="InterPro" id="IPR044189">
    <property type="entry name" value="XPO4/7-like"/>
</dbReference>
<dbReference type="AlphaFoldDB" id="A0A812CEM5"/>
<name>A0A812CEM5_ACAPH</name>
<evidence type="ECO:0000256" key="1">
    <source>
        <dbReference type="ARBA" id="ARBA00004123"/>
    </source>
</evidence>
<evidence type="ECO:0000256" key="7">
    <source>
        <dbReference type="ARBA" id="ARBA00023242"/>
    </source>
</evidence>
<dbReference type="PANTHER" id="PTHR12596:SF1">
    <property type="entry name" value="EXPORTIN-4"/>
    <property type="match status" value="1"/>
</dbReference>
<evidence type="ECO:0000256" key="5">
    <source>
        <dbReference type="ARBA" id="ARBA00022490"/>
    </source>
</evidence>
<dbReference type="Gene3D" id="1.25.10.10">
    <property type="entry name" value="Leucine-rich Repeat Variant"/>
    <property type="match status" value="2"/>
</dbReference>
<reference evidence="9" key="1">
    <citation type="submission" date="2021-01" db="EMBL/GenBank/DDBJ databases">
        <authorList>
            <person name="Li R."/>
            <person name="Bekaert M."/>
        </authorList>
    </citation>
    <scope>NUCLEOTIDE SEQUENCE</scope>
    <source>
        <strain evidence="9">Farmed</strain>
    </source>
</reference>
<dbReference type="InterPro" id="IPR011989">
    <property type="entry name" value="ARM-like"/>
</dbReference>
<keyword evidence="6" id="KW-0653">Protein transport</keyword>
<dbReference type="EMBL" id="CAHIKZ030001530">
    <property type="protein sequence ID" value="CAE1267220.1"/>
    <property type="molecule type" value="Genomic_DNA"/>
</dbReference>
<protein>
    <recommendedName>
        <fullName evidence="8">Exportin-4</fullName>
    </recommendedName>
</protein>
<evidence type="ECO:0000313" key="9">
    <source>
        <dbReference type="EMBL" id="CAE1267220.1"/>
    </source>
</evidence>